<keyword evidence="3" id="KW-1185">Reference proteome</keyword>
<keyword evidence="2" id="KW-0808">Transferase</keyword>
<dbReference type="AlphaFoldDB" id="A0A4R3MWA0"/>
<dbReference type="Proteomes" id="UP000295717">
    <property type="component" value="Unassembled WGS sequence"/>
</dbReference>
<dbReference type="InterPro" id="IPR043519">
    <property type="entry name" value="NT_sf"/>
</dbReference>
<evidence type="ECO:0000313" key="3">
    <source>
        <dbReference type="Proteomes" id="UP000295717"/>
    </source>
</evidence>
<protein>
    <submittedName>
        <fullName evidence="2">Nucleotidyltransferase-like protein</fullName>
    </submittedName>
</protein>
<accession>A0A4R3MWA0</accession>
<dbReference type="EMBL" id="SMAO01000005">
    <property type="protein sequence ID" value="TCT20850.1"/>
    <property type="molecule type" value="Genomic_DNA"/>
</dbReference>
<proteinExistence type="predicted"/>
<gene>
    <name evidence="2" type="ORF">EDC35_105294</name>
</gene>
<evidence type="ECO:0000259" key="1">
    <source>
        <dbReference type="Pfam" id="PF01909"/>
    </source>
</evidence>
<sequence length="208" mass="23250">MNMHLYAFGSICRGEIDASSDIDLLACLSEPNQSIDPNKFSIYTYERIKKLWEEGNPFSWHLHLESSLIYSSDGANFLRDLQAPSKYSNAANDCKKFQKLFTESYSSLMESSNSMVFNLSCMFLATRNFATCFSLGTGDPIFSRLSPLLIAKKLPIERGAFDILVRARILSTRGYGDPISEPEVKTAKSVAPVIIEWMSDCLSKEGAP</sequence>
<reference evidence="2 3" key="1">
    <citation type="submission" date="2019-03" db="EMBL/GenBank/DDBJ databases">
        <title>Genomic Encyclopedia of Type Strains, Phase IV (KMG-IV): sequencing the most valuable type-strain genomes for metagenomic binning, comparative biology and taxonomic classification.</title>
        <authorList>
            <person name="Goeker M."/>
        </authorList>
    </citation>
    <scope>NUCLEOTIDE SEQUENCE [LARGE SCALE GENOMIC DNA]</scope>
    <source>
        <strain evidence="2 3">DSM 13587</strain>
    </source>
</reference>
<comment type="caution">
    <text evidence="2">The sequence shown here is derived from an EMBL/GenBank/DDBJ whole genome shotgun (WGS) entry which is preliminary data.</text>
</comment>
<dbReference type="Gene3D" id="3.30.460.10">
    <property type="entry name" value="Beta Polymerase, domain 2"/>
    <property type="match status" value="1"/>
</dbReference>
<name>A0A4R3MWA0_9GAMM</name>
<dbReference type="SUPFAM" id="SSF81301">
    <property type="entry name" value="Nucleotidyltransferase"/>
    <property type="match status" value="1"/>
</dbReference>
<evidence type="ECO:0000313" key="2">
    <source>
        <dbReference type="EMBL" id="TCT20850.1"/>
    </source>
</evidence>
<dbReference type="InterPro" id="IPR002934">
    <property type="entry name" value="Polymerase_NTP_transf_dom"/>
</dbReference>
<organism evidence="2 3">
    <name type="scientific">Thiobaca trueperi</name>
    <dbReference type="NCBI Taxonomy" id="127458"/>
    <lineage>
        <taxon>Bacteria</taxon>
        <taxon>Pseudomonadati</taxon>
        <taxon>Pseudomonadota</taxon>
        <taxon>Gammaproteobacteria</taxon>
        <taxon>Chromatiales</taxon>
        <taxon>Chromatiaceae</taxon>
        <taxon>Thiobaca</taxon>
    </lineage>
</organism>
<feature type="domain" description="Polymerase nucleotidyl transferase" evidence="1">
    <location>
        <begin position="5"/>
        <end position="68"/>
    </location>
</feature>
<dbReference type="GO" id="GO:0016779">
    <property type="term" value="F:nucleotidyltransferase activity"/>
    <property type="evidence" value="ECO:0007669"/>
    <property type="project" value="InterPro"/>
</dbReference>
<dbReference type="OrthoDB" id="8447086at2"/>
<dbReference type="Pfam" id="PF01909">
    <property type="entry name" value="NTP_transf_2"/>
    <property type="match status" value="1"/>
</dbReference>